<keyword evidence="3" id="KW-0186">Copper</keyword>
<protein>
    <recommendedName>
        <fullName evidence="1">Copper chaperone CopZ</fullName>
    </recommendedName>
</protein>
<dbReference type="HOGENOM" id="CLU_134973_10_2_9"/>
<organism evidence="5 6">
    <name type="scientific">Syntrophothermus lipocalidus (strain DSM 12680 / TGB-C1)</name>
    <dbReference type="NCBI Taxonomy" id="643648"/>
    <lineage>
        <taxon>Bacteria</taxon>
        <taxon>Bacillati</taxon>
        <taxon>Bacillota</taxon>
        <taxon>Clostridia</taxon>
        <taxon>Eubacteriales</taxon>
        <taxon>Syntrophomonadaceae</taxon>
        <taxon>Syntrophothermus</taxon>
    </lineage>
</organism>
<accession>D7CMQ8</accession>
<dbReference type="SUPFAM" id="SSF55008">
    <property type="entry name" value="HMA, heavy metal-associated domain"/>
    <property type="match status" value="1"/>
</dbReference>
<dbReference type="KEGG" id="slp:Slip_1220"/>
<evidence type="ECO:0000256" key="2">
    <source>
        <dbReference type="ARBA" id="ARBA00022723"/>
    </source>
</evidence>
<reference evidence="5 6" key="2">
    <citation type="journal article" date="2010" name="Stand. Genomic Sci.">
        <title>Complete genome sequence of Syntrophothermus lipocalidus type strain (TGB-C1).</title>
        <authorList>
            <person name="Djao O.D."/>
            <person name="Zhang X."/>
            <person name="Lucas S."/>
            <person name="Lapidus A."/>
            <person name="Del Rio T.G."/>
            <person name="Nolan M."/>
            <person name="Tice H."/>
            <person name="Cheng J.F."/>
            <person name="Han C."/>
            <person name="Tapia R."/>
            <person name="Goodwin L."/>
            <person name="Pitluck S."/>
            <person name="Liolios K."/>
            <person name="Ivanova N."/>
            <person name="Mavromatis K."/>
            <person name="Mikhailova N."/>
            <person name="Ovchinnikova G."/>
            <person name="Pati A."/>
            <person name="Brambilla E."/>
            <person name="Chen A."/>
            <person name="Palaniappan K."/>
            <person name="Land M."/>
            <person name="Hauser L."/>
            <person name="Chang Y.J."/>
            <person name="Jeffries C.D."/>
            <person name="Rohde M."/>
            <person name="Sikorski J."/>
            <person name="Spring S."/>
            <person name="Goker M."/>
            <person name="Detter J.C."/>
            <person name="Woyke T."/>
            <person name="Bristow J."/>
            <person name="Eisen J.A."/>
            <person name="Markowitz V."/>
            <person name="Hugenholtz P."/>
            <person name="Kyrpides N.C."/>
            <person name="Klenk H.P."/>
        </authorList>
    </citation>
    <scope>NUCLEOTIDE SEQUENCE [LARGE SCALE GENOMIC DNA]</scope>
    <source>
        <strain evidence="6">DSM 12680 / TGB-C1</strain>
    </source>
</reference>
<evidence type="ECO:0000256" key="1">
    <source>
        <dbReference type="ARBA" id="ARBA00015313"/>
    </source>
</evidence>
<dbReference type="PRINTS" id="PR00942">
    <property type="entry name" value="CUATPASEI"/>
</dbReference>
<keyword evidence="2" id="KW-0479">Metal-binding</keyword>
<evidence type="ECO:0000313" key="6">
    <source>
        <dbReference type="Proteomes" id="UP000000378"/>
    </source>
</evidence>
<dbReference type="InterPro" id="IPR006121">
    <property type="entry name" value="HMA_dom"/>
</dbReference>
<evidence type="ECO:0000313" key="5">
    <source>
        <dbReference type="EMBL" id="ADI01993.1"/>
    </source>
</evidence>
<dbReference type="Pfam" id="PF00403">
    <property type="entry name" value="HMA"/>
    <property type="match status" value="1"/>
</dbReference>
<dbReference type="PANTHER" id="PTHR46594">
    <property type="entry name" value="P-TYPE CATION-TRANSPORTING ATPASE"/>
    <property type="match status" value="1"/>
</dbReference>
<dbReference type="InterPro" id="IPR006122">
    <property type="entry name" value="HMA_Cu_ion-bd"/>
</dbReference>
<dbReference type="PANTHER" id="PTHR46594:SF4">
    <property type="entry name" value="P-TYPE CATION-TRANSPORTING ATPASE"/>
    <property type="match status" value="1"/>
</dbReference>
<dbReference type="InterPro" id="IPR017969">
    <property type="entry name" value="Heavy-metal-associated_CS"/>
</dbReference>
<dbReference type="STRING" id="643648.Slip_1220"/>
<dbReference type="CDD" id="cd00371">
    <property type="entry name" value="HMA"/>
    <property type="match status" value="1"/>
</dbReference>
<dbReference type="EMBL" id="CP002048">
    <property type="protein sequence ID" value="ADI01993.1"/>
    <property type="molecule type" value="Genomic_DNA"/>
</dbReference>
<reference evidence="6" key="1">
    <citation type="journal article" date="2010" name="Stand. Genomic Sci.">
        <title>Complete genome sequence of Syntrophothermus lipocalidus type strain (TGB-C1T).</title>
        <authorList>
            <consortium name="US DOE Joint Genome Institute (JGI-PGF)"/>
            <person name="Djao O."/>
            <person name="Zhang X."/>
            <person name="Lucas S."/>
            <person name="Lapidus A."/>
            <person name="Glavina Del Rio T."/>
            <person name="Nolan M."/>
            <person name="Tice H."/>
            <person name="Cheng J."/>
            <person name="Han C."/>
            <person name="Tapia R."/>
            <person name="Goodwin L."/>
            <person name="Pitluck S."/>
            <person name="Liolios K."/>
            <person name="Ivanova N."/>
            <person name="Mavromatis K."/>
            <person name="Mikhailova N."/>
            <person name="Ovchinnikova G."/>
            <person name="Pati A."/>
            <person name="Brambilla E."/>
            <person name="Chen A."/>
            <person name="Palaniappan K."/>
            <person name="Land M."/>
            <person name="Hauser L."/>
            <person name="Chang Y."/>
            <person name="Jeffries C."/>
            <person name="Rohde M."/>
            <person name="Sikorski J."/>
            <person name="Spring S."/>
            <person name="Goker M."/>
            <person name="Detter J."/>
            <person name="Woyke T."/>
            <person name="Bristow J."/>
            <person name="Eisen J."/>
            <person name="Markowitz V."/>
            <person name="Hugenholtz P."/>
            <person name="Kyrpides N."/>
            <person name="Klenk H."/>
        </authorList>
    </citation>
    <scope>NUCLEOTIDE SEQUENCE [LARGE SCALE GENOMIC DNA]</scope>
    <source>
        <strain evidence="6">DSM 12680 / TGB-C1</strain>
    </source>
</reference>
<dbReference type="Gene3D" id="3.30.70.100">
    <property type="match status" value="1"/>
</dbReference>
<dbReference type="PROSITE" id="PS50846">
    <property type="entry name" value="HMA_2"/>
    <property type="match status" value="1"/>
</dbReference>
<dbReference type="eggNOG" id="COG2608">
    <property type="taxonomic scope" value="Bacteria"/>
</dbReference>
<feature type="domain" description="HMA" evidence="4">
    <location>
        <begin position="31"/>
        <end position="97"/>
    </location>
</feature>
<dbReference type="AlphaFoldDB" id="D7CMQ8"/>
<dbReference type="InterPro" id="IPR036163">
    <property type="entry name" value="HMA_dom_sf"/>
</dbReference>
<keyword evidence="6" id="KW-1185">Reference proteome</keyword>
<dbReference type="FunFam" id="3.30.70.100:FF:000005">
    <property type="entry name" value="Copper-exporting P-type ATPase A"/>
    <property type="match status" value="1"/>
</dbReference>
<dbReference type="NCBIfam" id="TIGR00003">
    <property type="entry name" value="copper ion binding protein"/>
    <property type="match status" value="1"/>
</dbReference>
<sequence>MSEYKACQKATVKVVNVEGDSICERRKDHMKSMVLKVRGMTCMHCKANVEQALMQMSGVKEAEVHLQKGEVSVTFDDAVVDLEEIREEIEEIGYEVEG</sequence>
<evidence type="ECO:0000256" key="3">
    <source>
        <dbReference type="ARBA" id="ARBA00023008"/>
    </source>
</evidence>
<name>D7CMQ8_SYNLT</name>
<gene>
    <name evidence="5" type="ordered locus">Slip_1220</name>
</gene>
<dbReference type="Proteomes" id="UP000000378">
    <property type="component" value="Chromosome"/>
</dbReference>
<dbReference type="GO" id="GO:0005507">
    <property type="term" value="F:copper ion binding"/>
    <property type="evidence" value="ECO:0007669"/>
    <property type="project" value="InterPro"/>
</dbReference>
<evidence type="ECO:0000259" key="4">
    <source>
        <dbReference type="PROSITE" id="PS50846"/>
    </source>
</evidence>
<proteinExistence type="predicted"/>
<dbReference type="PROSITE" id="PS01047">
    <property type="entry name" value="HMA_1"/>
    <property type="match status" value="1"/>
</dbReference>